<dbReference type="SUPFAM" id="SSF53335">
    <property type="entry name" value="S-adenosyl-L-methionine-dependent methyltransferases"/>
    <property type="match status" value="1"/>
</dbReference>
<evidence type="ECO:0000259" key="1">
    <source>
        <dbReference type="Pfam" id="PF01728"/>
    </source>
</evidence>
<dbReference type="PANTHER" id="PTHR37524">
    <property type="entry name" value="RIBOSOMAL RNA LARGE SUBUNIT METHYLTRANSFERASE M"/>
    <property type="match status" value="1"/>
</dbReference>
<dbReference type="Proteomes" id="UP000218113">
    <property type="component" value="Unassembled WGS sequence"/>
</dbReference>
<accession>A0A2A4T360</accession>
<dbReference type="GO" id="GO:0008168">
    <property type="term" value="F:methyltransferase activity"/>
    <property type="evidence" value="ECO:0007669"/>
    <property type="project" value="InterPro"/>
</dbReference>
<reference evidence="3" key="1">
    <citation type="submission" date="2017-08" db="EMBL/GenBank/DDBJ databases">
        <title>A dynamic microbial community with high functional redundancy inhabits the cold, oxic subseafloor aquifer.</title>
        <authorList>
            <person name="Tully B.J."/>
            <person name="Wheat C.G."/>
            <person name="Glazer B.T."/>
            <person name="Huber J.A."/>
        </authorList>
    </citation>
    <scope>NUCLEOTIDE SEQUENCE [LARGE SCALE GENOMIC DNA]</scope>
</reference>
<dbReference type="InterPro" id="IPR002877">
    <property type="entry name" value="RNA_MeTrfase_FtsJ_dom"/>
</dbReference>
<comment type="caution">
    <text evidence="2">The sequence shown here is derived from an EMBL/GenBank/DDBJ whole genome shotgun (WGS) entry which is preliminary data.</text>
</comment>
<dbReference type="EMBL" id="NVSR01000054">
    <property type="protein sequence ID" value="PCI27595.1"/>
    <property type="molecule type" value="Genomic_DNA"/>
</dbReference>
<dbReference type="Pfam" id="PF01728">
    <property type="entry name" value="FtsJ"/>
    <property type="match status" value="1"/>
</dbReference>
<protein>
    <recommendedName>
        <fullName evidence="1">Ribosomal RNA methyltransferase FtsJ domain-containing protein</fullName>
    </recommendedName>
</protein>
<organism evidence="2 3">
    <name type="scientific">SAR324 cluster bacterium</name>
    <dbReference type="NCBI Taxonomy" id="2024889"/>
    <lineage>
        <taxon>Bacteria</taxon>
        <taxon>Deltaproteobacteria</taxon>
        <taxon>SAR324 cluster</taxon>
    </lineage>
</organism>
<sequence>MQNQFIFFCPNIGNELYLKKEISLKWPHLHLAYSRPGFLTYKNSRTFFSLRELSEWDVSFSRRHGCCYGPTNQLSLEADLKKLRLQLDCGESALHIWDVQGSSQSEKGTTLAGQIILNVIQVKDEEFWLGAHFQNDLSSFFPGGFPPIKLPSASPSRAYLKIAEVLDRFPIELEGKEIFMEIGSSPGGATYFLLNQGHRVIGIDPGEMHSICTSHQKFTHYKTPIQDFKKSDLNQLGAEKIDWIAVDMNLDATFSIQQSLRVAGYVKNHLKGMIFTLKIPQAQQVEKISSYINRIQKFGFKTVLTGQVPDHRKEFTLIALKD</sequence>
<dbReference type="InterPro" id="IPR029063">
    <property type="entry name" value="SAM-dependent_MTases_sf"/>
</dbReference>
<proteinExistence type="predicted"/>
<dbReference type="Gene3D" id="3.40.50.150">
    <property type="entry name" value="Vaccinia Virus protein VP39"/>
    <property type="match status" value="1"/>
</dbReference>
<dbReference type="PANTHER" id="PTHR37524:SF2">
    <property type="entry name" value="RIBOSOMAL RNA METHYLTRANSFERASE FTSJ DOMAIN-CONTAINING PROTEIN"/>
    <property type="match status" value="1"/>
</dbReference>
<evidence type="ECO:0000313" key="3">
    <source>
        <dbReference type="Proteomes" id="UP000218113"/>
    </source>
</evidence>
<evidence type="ECO:0000313" key="2">
    <source>
        <dbReference type="EMBL" id="PCI27595.1"/>
    </source>
</evidence>
<dbReference type="AlphaFoldDB" id="A0A2A4T360"/>
<dbReference type="GO" id="GO:0032259">
    <property type="term" value="P:methylation"/>
    <property type="evidence" value="ECO:0007669"/>
    <property type="project" value="InterPro"/>
</dbReference>
<feature type="domain" description="Ribosomal RNA methyltransferase FtsJ" evidence="1">
    <location>
        <begin position="156"/>
        <end position="258"/>
    </location>
</feature>
<gene>
    <name evidence="2" type="ORF">COB67_08105</name>
</gene>
<name>A0A2A4T360_9DELT</name>